<feature type="chain" id="PRO_5004846623" description="TRAP transporter solute receptor" evidence="2">
    <location>
        <begin position="23"/>
        <end position="350"/>
    </location>
</feature>
<accession>W4Q507</accession>
<dbReference type="NCBIfam" id="TIGR02122">
    <property type="entry name" value="TRAP_TAXI"/>
    <property type="match status" value="1"/>
</dbReference>
<dbReference type="RefSeq" id="WP_034747994.1">
    <property type="nucleotide sequence ID" value="NZ_BAUT01000041.1"/>
</dbReference>
<evidence type="ECO:0000313" key="3">
    <source>
        <dbReference type="EMBL" id="GAE27176.1"/>
    </source>
</evidence>
<dbReference type="InterPro" id="IPR011852">
    <property type="entry name" value="TRAP_TAXI"/>
</dbReference>
<dbReference type="SUPFAM" id="SSF53850">
    <property type="entry name" value="Periplasmic binding protein-like II"/>
    <property type="match status" value="1"/>
</dbReference>
<dbReference type="Pfam" id="PF16868">
    <property type="entry name" value="NMT1_3"/>
    <property type="match status" value="1"/>
</dbReference>
<evidence type="ECO:0000313" key="4">
    <source>
        <dbReference type="Proteomes" id="UP000018890"/>
    </source>
</evidence>
<dbReference type="STRING" id="1236970.JCM9140_3297"/>
<feature type="region of interest" description="Disordered" evidence="1">
    <location>
        <begin position="27"/>
        <end position="50"/>
    </location>
</feature>
<evidence type="ECO:0000256" key="1">
    <source>
        <dbReference type="SAM" id="MobiDB-lite"/>
    </source>
</evidence>
<name>W4Q507_9BACI</name>
<dbReference type="AlphaFoldDB" id="W4Q507"/>
<comment type="caution">
    <text evidence="3">The sequence shown here is derived from an EMBL/GenBank/DDBJ whole genome shotgun (WGS) entry which is preliminary data.</text>
</comment>
<dbReference type="Proteomes" id="UP000018890">
    <property type="component" value="Unassembled WGS sequence"/>
</dbReference>
<dbReference type="PANTHER" id="PTHR42941">
    <property type="entry name" value="SLL1037 PROTEIN"/>
    <property type="match status" value="1"/>
</dbReference>
<dbReference type="PANTHER" id="PTHR42941:SF1">
    <property type="entry name" value="SLL1037 PROTEIN"/>
    <property type="match status" value="1"/>
</dbReference>
<keyword evidence="4" id="KW-1185">Reference proteome</keyword>
<sequence>MSKKLVSIILAGLLLTVLVACGGEQTDSEVKQEETTSESSNDAPAEKVQPQDRFLRIGSGPMGSGWYPITTTLSEVYMDGFDGLNASQLEGGSVSNLKAMELGDIEYSINYTSDFIDAIEGNGDFEEALTKPAGLASIYPVFQTIATLADRNEINTIEDIISKHIFLGPQNGGGPVAFWRMMEEYGYDEETIKQAGGRISYGNYSDGASMLTDGNVDVFVGGGAPQVTSLQEIELTREVKIIPIDQEQLESLQSRGYGISYENIPAGSYKGQDEDIPTYTLVTMLTVSNDLNEDYVYHLTKMFWENMSEFERSVPGRAENFTLDTALDGINEEMLHPGAKKYYEEVSALN</sequence>
<dbReference type="EMBL" id="BAUT01000041">
    <property type="protein sequence ID" value="GAE27176.1"/>
    <property type="molecule type" value="Genomic_DNA"/>
</dbReference>
<gene>
    <name evidence="3" type="ORF">JCM9140_3297</name>
</gene>
<dbReference type="PROSITE" id="PS51257">
    <property type="entry name" value="PROKAR_LIPOPROTEIN"/>
    <property type="match status" value="1"/>
</dbReference>
<reference evidence="3" key="1">
    <citation type="journal article" date="2014" name="Genome Announc.">
        <title>Draft Genome Sequences of Three Alkaliphilic Bacillus Strains, Bacillus wakoensis JCM 9140T, Bacillus akibai JCM 9157T, and Bacillus hemicellulosilyticus JCM 9152T.</title>
        <authorList>
            <person name="Yuki M."/>
            <person name="Oshima K."/>
            <person name="Suda W."/>
            <person name="Oshida Y."/>
            <person name="Kitamura K."/>
            <person name="Iida T."/>
            <person name="Hattori M."/>
            <person name="Ohkuma M."/>
        </authorList>
    </citation>
    <scope>NUCLEOTIDE SEQUENCE [LARGE SCALE GENOMIC DNA]</scope>
    <source>
        <strain evidence="3">JCM 9140</strain>
    </source>
</reference>
<feature type="signal peptide" evidence="2">
    <location>
        <begin position="1"/>
        <end position="22"/>
    </location>
</feature>
<organism evidence="3 4">
    <name type="scientific">Halalkalibacter wakoensis JCM 9140</name>
    <dbReference type="NCBI Taxonomy" id="1236970"/>
    <lineage>
        <taxon>Bacteria</taxon>
        <taxon>Bacillati</taxon>
        <taxon>Bacillota</taxon>
        <taxon>Bacilli</taxon>
        <taxon>Bacillales</taxon>
        <taxon>Bacillaceae</taxon>
        <taxon>Halalkalibacter</taxon>
    </lineage>
</organism>
<keyword evidence="2" id="KW-0732">Signal</keyword>
<evidence type="ECO:0008006" key="5">
    <source>
        <dbReference type="Google" id="ProtNLM"/>
    </source>
</evidence>
<dbReference type="Gene3D" id="3.40.190.10">
    <property type="entry name" value="Periplasmic binding protein-like II"/>
    <property type="match status" value="2"/>
</dbReference>
<proteinExistence type="predicted"/>
<protein>
    <recommendedName>
        <fullName evidence="5">TRAP transporter solute receptor</fullName>
    </recommendedName>
</protein>
<evidence type="ECO:0000256" key="2">
    <source>
        <dbReference type="SAM" id="SignalP"/>
    </source>
</evidence>